<dbReference type="Pfam" id="PF23282">
    <property type="entry name" value="WHD_ROQ1"/>
    <property type="match status" value="1"/>
</dbReference>
<feature type="domain" description="TIR" evidence="3">
    <location>
        <begin position="18"/>
        <end position="183"/>
    </location>
</feature>
<dbReference type="PANTHER" id="PTHR11017">
    <property type="entry name" value="LEUCINE-RICH REPEAT-CONTAINING PROTEIN"/>
    <property type="match status" value="1"/>
</dbReference>
<keyword evidence="5" id="KW-1185">Reference proteome</keyword>
<dbReference type="SMART" id="SM00255">
    <property type="entry name" value="TIR"/>
    <property type="match status" value="1"/>
</dbReference>
<dbReference type="PROSITE" id="PS50104">
    <property type="entry name" value="TIR"/>
    <property type="match status" value="1"/>
</dbReference>
<dbReference type="InterPro" id="IPR042197">
    <property type="entry name" value="Apaf_helical"/>
</dbReference>
<dbReference type="InterPro" id="IPR035897">
    <property type="entry name" value="Toll_tir_struct_dom_sf"/>
</dbReference>
<dbReference type="Pfam" id="PF01582">
    <property type="entry name" value="TIR"/>
    <property type="match status" value="1"/>
</dbReference>
<comment type="caution">
    <text evidence="4">The sequence shown here is derived from an EMBL/GenBank/DDBJ whole genome shotgun (WGS) entry which is preliminary data.</text>
</comment>
<proteinExistence type="predicted"/>
<dbReference type="SUPFAM" id="SSF52058">
    <property type="entry name" value="L domain-like"/>
    <property type="match status" value="1"/>
</dbReference>
<evidence type="ECO:0000256" key="1">
    <source>
        <dbReference type="ARBA" id="ARBA00022614"/>
    </source>
</evidence>
<dbReference type="InterPro" id="IPR000157">
    <property type="entry name" value="TIR_dom"/>
</dbReference>
<evidence type="ECO:0000259" key="3">
    <source>
        <dbReference type="PROSITE" id="PS50104"/>
    </source>
</evidence>
<dbReference type="InterPro" id="IPR011713">
    <property type="entry name" value="Leu-rich_rpt_3"/>
</dbReference>
<protein>
    <recommendedName>
        <fullName evidence="3">TIR domain-containing protein</fullName>
    </recommendedName>
</protein>
<dbReference type="InterPro" id="IPR058192">
    <property type="entry name" value="WHD_ROQ1-like"/>
</dbReference>
<dbReference type="EMBL" id="JASCZI010000703">
    <property type="protein sequence ID" value="MED6113046.1"/>
    <property type="molecule type" value="Genomic_DNA"/>
</dbReference>
<dbReference type="InterPro" id="IPR044974">
    <property type="entry name" value="Disease_R_plants"/>
</dbReference>
<gene>
    <name evidence="4" type="ORF">PIB30_067397</name>
</gene>
<dbReference type="SUPFAM" id="SSF52540">
    <property type="entry name" value="P-loop containing nucleoside triphosphate hydrolases"/>
    <property type="match status" value="1"/>
</dbReference>
<dbReference type="Gene3D" id="1.10.8.430">
    <property type="entry name" value="Helical domain of apoptotic protease-activating factors"/>
    <property type="match status" value="1"/>
</dbReference>
<dbReference type="PRINTS" id="PR00364">
    <property type="entry name" value="DISEASERSIST"/>
</dbReference>
<name>A0ABU6QNN4_9FABA</name>
<dbReference type="SUPFAM" id="SSF52200">
    <property type="entry name" value="Toll/Interleukin receptor TIR domain"/>
    <property type="match status" value="1"/>
</dbReference>
<keyword evidence="1" id="KW-0433">Leucine-rich repeat</keyword>
<sequence length="1161" mass="132783">MPLSLAAAASSSSSPMATRYDVFISFRGEDTRNGFTSHLHSALRRNHIDTFIDYRIPKGGAVWDDLVDAIRNSKLILVIFSQNYASSKWCLRELVEIMKCKNKNQQVIVIPVFYKIEPTHVRNQTGSYRTAFGEHERCLKRSIVEQWRTALFQASSISGFHSHHHRHEAELIEEIVEAILPKLNDNCYTNELKSPFVCDQNYTRIESLLKSNFEKVQVIGIWGMGGIGKTTIATTLFNKYSSKYQGCCFLTNSRELERQDLNHICSKILSQALNQDLHIDNLQVIHSSIMRKLKHNRVFLTLDDVINSSQNVADLVRLLRNCLGAGSVVMLVTRDKSVLTGAGVEQIHEVKEMNYGDSLKLFSHYAFDGLSPKEGYHELSLRALEYAKGVPLALKVLGSFLRPKRECEWDSALKKLRKYPNSDIHQVLKLSYDVLDDDEKNILLDIACFFYGQDIEKVTRILNSCGFFANIGIRSLLDKALISITSDNCIKVHDLIQQMCWKMVHEESCKNGGQQTRLWNIEDVCNMLQNNREIYAIESIIVDMNKIAIDPRIITIAFRKMPKLRLLAFEGNINMNLKCSGTNNCVLSLSDFELPNNLRYVQWNKCQFESLQSICWPQKLVELSMQNSNVQKLWDNIQNLPSLEKIDLSMCINLTECPDLTGILNLKHIKLDNCKSLSSLHPSIFSLSKLRKLELNFCTALKTLRSNYYPPSLDILSAIGCSNLEEFSIPVARAQAALYLSSTALTEVPSNVMHLKNLEYFGFNISYSLNKLPENFAHTFVLMDPKKPEGDTCIVLSKILPAPAFLFVRKLYFCACKSLVTLPDNICVLQSLQILLVERCHIISFPESIKDLQQLTILGIVDCQMLQSIPPLPPSVMVFSAINCNSLETIHNCLHSESLRKQKVLFRFHNCTKLDKQAYEAVLVDLNFMTEFGGKNGYPNVNAYYYLPSKVSILNDWFPNFYSTQPSLTVEVPKISFPVFYLLLSKQQSCNLNNKRVIFGCECYLRKTSNEWEWIASSYNNESLTSYHQPFKKMVSDHMLLWYDSECCNNIMNAVIQEREKGSTCNYPCLKFEFYAQTEDSEEVLFKECGIHWMHEDVNDEGVSQDGIEGYESDHQPQQTEKLRTSAFEITSNLEAEDEMSDHQVIMLFTRSCILVNFGRR</sequence>
<dbReference type="Pfam" id="PF07725">
    <property type="entry name" value="LRR_3"/>
    <property type="match status" value="1"/>
</dbReference>
<dbReference type="InterPro" id="IPR032675">
    <property type="entry name" value="LRR_dom_sf"/>
</dbReference>
<dbReference type="Gene3D" id="3.80.10.10">
    <property type="entry name" value="Ribonuclease Inhibitor"/>
    <property type="match status" value="2"/>
</dbReference>
<evidence type="ECO:0000313" key="4">
    <source>
        <dbReference type="EMBL" id="MED6113046.1"/>
    </source>
</evidence>
<dbReference type="Gene3D" id="3.40.50.300">
    <property type="entry name" value="P-loop containing nucleotide triphosphate hydrolases"/>
    <property type="match status" value="1"/>
</dbReference>
<dbReference type="Pfam" id="PF00931">
    <property type="entry name" value="NB-ARC"/>
    <property type="match status" value="1"/>
</dbReference>
<evidence type="ECO:0000313" key="5">
    <source>
        <dbReference type="Proteomes" id="UP001341840"/>
    </source>
</evidence>
<dbReference type="PANTHER" id="PTHR11017:SF512">
    <property type="entry name" value="ADP-RIBOSYL CYCLASE_CYCLIC ADP-RIBOSE HYDROLASE"/>
    <property type="match status" value="1"/>
</dbReference>
<dbReference type="InterPro" id="IPR027417">
    <property type="entry name" value="P-loop_NTPase"/>
</dbReference>
<accession>A0ABU6QNN4</accession>
<dbReference type="Proteomes" id="UP001341840">
    <property type="component" value="Unassembled WGS sequence"/>
</dbReference>
<reference evidence="4 5" key="1">
    <citation type="journal article" date="2023" name="Plants (Basel)">
        <title>Bridging the Gap: Combining Genomics and Transcriptomics Approaches to Understand Stylosanthes scabra, an Orphan Legume from the Brazilian Caatinga.</title>
        <authorList>
            <person name="Ferreira-Neto J.R.C."/>
            <person name="da Silva M.D."/>
            <person name="Binneck E."/>
            <person name="de Melo N.F."/>
            <person name="da Silva R.H."/>
            <person name="de Melo A.L.T.M."/>
            <person name="Pandolfi V."/>
            <person name="Bustamante F.O."/>
            <person name="Brasileiro-Vidal A.C."/>
            <person name="Benko-Iseppon A.M."/>
        </authorList>
    </citation>
    <scope>NUCLEOTIDE SEQUENCE [LARGE SCALE GENOMIC DNA]</scope>
    <source>
        <tissue evidence="4">Leaves</tissue>
    </source>
</reference>
<dbReference type="InterPro" id="IPR002182">
    <property type="entry name" value="NB-ARC"/>
</dbReference>
<keyword evidence="2" id="KW-0677">Repeat</keyword>
<organism evidence="4 5">
    <name type="scientific">Stylosanthes scabra</name>
    <dbReference type="NCBI Taxonomy" id="79078"/>
    <lineage>
        <taxon>Eukaryota</taxon>
        <taxon>Viridiplantae</taxon>
        <taxon>Streptophyta</taxon>
        <taxon>Embryophyta</taxon>
        <taxon>Tracheophyta</taxon>
        <taxon>Spermatophyta</taxon>
        <taxon>Magnoliopsida</taxon>
        <taxon>eudicotyledons</taxon>
        <taxon>Gunneridae</taxon>
        <taxon>Pentapetalae</taxon>
        <taxon>rosids</taxon>
        <taxon>fabids</taxon>
        <taxon>Fabales</taxon>
        <taxon>Fabaceae</taxon>
        <taxon>Papilionoideae</taxon>
        <taxon>50 kb inversion clade</taxon>
        <taxon>dalbergioids sensu lato</taxon>
        <taxon>Dalbergieae</taxon>
        <taxon>Pterocarpus clade</taxon>
        <taxon>Stylosanthes</taxon>
    </lineage>
</organism>
<dbReference type="Gene3D" id="3.40.50.10140">
    <property type="entry name" value="Toll/interleukin-1 receptor homology (TIR) domain"/>
    <property type="match status" value="1"/>
</dbReference>
<evidence type="ECO:0000256" key="2">
    <source>
        <dbReference type="ARBA" id="ARBA00022737"/>
    </source>
</evidence>